<sequence length="120" mass="13055">MMSGQGAFTNKTIRELIDEIEDERAKTASTSDDKNEEVGKDDKHGKNGCSMKLPKIPTSSGCKKVRAKAKKATPSTPAPSSSPSSEPKTHARKRPAAEAIATAVNATKRKKKPLLDWRFF</sequence>
<feature type="compositionally biased region" description="Polar residues" evidence="1">
    <location>
        <begin position="1"/>
        <end position="11"/>
    </location>
</feature>
<dbReference type="Proteomes" id="UP000654918">
    <property type="component" value="Unassembled WGS sequence"/>
</dbReference>
<organism evidence="2 3">
    <name type="scientific">Colletotrichum plurivorum</name>
    <dbReference type="NCBI Taxonomy" id="2175906"/>
    <lineage>
        <taxon>Eukaryota</taxon>
        <taxon>Fungi</taxon>
        <taxon>Dikarya</taxon>
        <taxon>Ascomycota</taxon>
        <taxon>Pezizomycotina</taxon>
        <taxon>Sordariomycetes</taxon>
        <taxon>Hypocreomycetidae</taxon>
        <taxon>Glomerellales</taxon>
        <taxon>Glomerellaceae</taxon>
        <taxon>Colletotrichum</taxon>
        <taxon>Colletotrichum orchidearum species complex</taxon>
    </lineage>
</organism>
<evidence type="ECO:0000313" key="2">
    <source>
        <dbReference type="EMBL" id="KAF6837934.1"/>
    </source>
</evidence>
<dbReference type="EMBL" id="WIGO01000022">
    <property type="protein sequence ID" value="KAF6837934.1"/>
    <property type="molecule type" value="Genomic_DNA"/>
</dbReference>
<feature type="compositionally biased region" description="Low complexity" evidence="1">
    <location>
        <begin position="72"/>
        <end position="86"/>
    </location>
</feature>
<dbReference type="AlphaFoldDB" id="A0A8H6NLM1"/>
<name>A0A8H6NLM1_9PEZI</name>
<proteinExistence type="predicted"/>
<evidence type="ECO:0000313" key="3">
    <source>
        <dbReference type="Proteomes" id="UP000654918"/>
    </source>
</evidence>
<evidence type="ECO:0000256" key="1">
    <source>
        <dbReference type="SAM" id="MobiDB-lite"/>
    </source>
</evidence>
<keyword evidence="3" id="KW-1185">Reference proteome</keyword>
<protein>
    <submittedName>
        <fullName evidence="2">Uncharacterized protein</fullName>
    </submittedName>
</protein>
<feature type="region of interest" description="Disordered" evidence="1">
    <location>
        <begin position="1"/>
        <end position="98"/>
    </location>
</feature>
<gene>
    <name evidence="2" type="ORF">CPLU01_02820</name>
</gene>
<comment type="caution">
    <text evidence="2">The sequence shown here is derived from an EMBL/GenBank/DDBJ whole genome shotgun (WGS) entry which is preliminary data.</text>
</comment>
<reference evidence="2" key="1">
    <citation type="journal article" date="2020" name="Phytopathology">
        <title>Genome Sequence Resources of Colletotrichum truncatum, C. plurivorum, C. musicola, and C. sojae: Four Species Pathogenic to Soybean (Glycine max).</title>
        <authorList>
            <person name="Rogerio F."/>
            <person name="Boufleur T.R."/>
            <person name="Ciampi-Guillardi M."/>
            <person name="Sukno S.A."/>
            <person name="Thon M.R."/>
            <person name="Massola Junior N.S."/>
            <person name="Baroncelli R."/>
        </authorList>
    </citation>
    <scope>NUCLEOTIDE SEQUENCE</scope>
    <source>
        <strain evidence="2">LFN00145</strain>
    </source>
</reference>
<feature type="compositionally biased region" description="Basic and acidic residues" evidence="1">
    <location>
        <begin position="12"/>
        <end position="45"/>
    </location>
</feature>
<accession>A0A8H6NLM1</accession>